<evidence type="ECO:0000256" key="4">
    <source>
        <dbReference type="ARBA" id="ARBA00023136"/>
    </source>
</evidence>
<evidence type="ECO:0000256" key="2">
    <source>
        <dbReference type="ARBA" id="ARBA00022692"/>
    </source>
</evidence>
<evidence type="ECO:0000313" key="8">
    <source>
        <dbReference type="Proteomes" id="UP001303902"/>
    </source>
</evidence>
<dbReference type="Proteomes" id="UP001303902">
    <property type="component" value="Chromosome"/>
</dbReference>
<evidence type="ECO:0000313" key="7">
    <source>
        <dbReference type="EMBL" id="WOV87069.1"/>
    </source>
</evidence>
<feature type="transmembrane region" description="Helical" evidence="5">
    <location>
        <begin position="96"/>
        <end position="122"/>
    </location>
</feature>
<dbReference type="InterPro" id="IPR006977">
    <property type="entry name" value="Yip1_dom"/>
</dbReference>
<dbReference type="Pfam" id="PF04893">
    <property type="entry name" value="Yip1"/>
    <property type="match status" value="1"/>
</dbReference>
<proteinExistence type="predicted"/>
<evidence type="ECO:0000259" key="6">
    <source>
        <dbReference type="Pfam" id="PF04893"/>
    </source>
</evidence>
<feature type="transmembrane region" description="Helical" evidence="5">
    <location>
        <begin position="54"/>
        <end position="75"/>
    </location>
</feature>
<keyword evidence="8" id="KW-1185">Reference proteome</keyword>
<keyword evidence="3 5" id="KW-1133">Transmembrane helix</keyword>
<dbReference type="RefSeq" id="WP_317966820.1">
    <property type="nucleotide sequence ID" value="NZ_CP129118.1"/>
</dbReference>
<evidence type="ECO:0000256" key="5">
    <source>
        <dbReference type="SAM" id="Phobius"/>
    </source>
</evidence>
<feature type="transmembrane region" description="Helical" evidence="5">
    <location>
        <begin position="142"/>
        <end position="168"/>
    </location>
</feature>
<feature type="transmembrane region" description="Helical" evidence="5">
    <location>
        <begin position="180"/>
        <end position="206"/>
    </location>
</feature>
<feature type="domain" description="Yip1" evidence="6">
    <location>
        <begin position="6"/>
        <end position="192"/>
    </location>
</feature>
<comment type="subcellular location">
    <subcellularLocation>
        <location evidence="1">Membrane</location>
        <topology evidence="1">Multi-pass membrane protein</topology>
    </subcellularLocation>
</comment>
<gene>
    <name evidence="7" type="ORF">QWT69_14525</name>
</gene>
<reference evidence="7 8" key="1">
    <citation type="submission" date="2023-06" db="EMBL/GenBank/DDBJ databases">
        <title>Sporosarcina sp. nov., isolated from Korean tranditional fermented seafood 'Jeotgal'.</title>
        <authorList>
            <person name="Yang A.I."/>
            <person name="Shin N.-R."/>
        </authorList>
    </citation>
    <scope>NUCLEOTIDE SEQUENCE [LARGE SCALE GENOMIC DNA]</scope>
    <source>
        <strain evidence="7 8">T2O-4</strain>
    </source>
</reference>
<feature type="transmembrane region" description="Helical" evidence="5">
    <location>
        <begin position="24"/>
        <end position="42"/>
    </location>
</feature>
<protein>
    <submittedName>
        <fullName evidence="7">Yip1 family protein</fullName>
    </submittedName>
</protein>
<sequence>MNPIFSIWRQPTETMKYMLAKNSIGYSLLIYVLASISVGMVTMMDTGIFTGMPLALIVFISIAISFIGAIIGWFISTALYTWVGKWLGGRGRYAEMLTVIPASSIVQIWLSPMNLALLVLYGSTLFEAPVSEFEITTIPLGVYFLVNLVNLAVGIYGIVILCKGIGLVHGFSAWRGLGTVAIITGIMIVLGIILLLIFGAIIFAVITAMF</sequence>
<dbReference type="EMBL" id="CP129118">
    <property type="protein sequence ID" value="WOV87069.1"/>
    <property type="molecule type" value="Genomic_DNA"/>
</dbReference>
<accession>A0ABZ0L385</accession>
<organism evidence="7 8">
    <name type="scientific">Sporosarcina oncorhynchi</name>
    <dbReference type="NCBI Taxonomy" id="3056444"/>
    <lineage>
        <taxon>Bacteria</taxon>
        <taxon>Bacillati</taxon>
        <taxon>Bacillota</taxon>
        <taxon>Bacilli</taxon>
        <taxon>Bacillales</taxon>
        <taxon>Caryophanaceae</taxon>
        <taxon>Sporosarcina</taxon>
    </lineage>
</organism>
<name>A0ABZ0L385_9BACL</name>
<keyword evidence="4 5" id="KW-0472">Membrane</keyword>
<evidence type="ECO:0000256" key="3">
    <source>
        <dbReference type="ARBA" id="ARBA00022989"/>
    </source>
</evidence>
<keyword evidence="2 5" id="KW-0812">Transmembrane</keyword>
<evidence type="ECO:0000256" key="1">
    <source>
        <dbReference type="ARBA" id="ARBA00004141"/>
    </source>
</evidence>